<proteinExistence type="predicted"/>
<feature type="transmembrane region" description="Helical" evidence="1">
    <location>
        <begin position="345"/>
        <end position="365"/>
    </location>
</feature>
<evidence type="ECO:0000259" key="2">
    <source>
        <dbReference type="PROSITE" id="PS51468"/>
    </source>
</evidence>
<dbReference type="AlphaFoldDB" id="A0A8C4RLS4"/>
<dbReference type="Ensembl" id="ENSECRT00000004450.1">
    <property type="protein sequence ID" value="ENSECRP00000004382.1"/>
    <property type="gene ID" value="ENSECRG00000002968.1"/>
</dbReference>
<evidence type="ECO:0000256" key="1">
    <source>
        <dbReference type="SAM" id="Phobius"/>
    </source>
</evidence>
<feature type="domain" description="VIT" evidence="2">
    <location>
        <begin position="6"/>
        <end position="136"/>
    </location>
</feature>
<dbReference type="InterPro" id="IPR002035">
    <property type="entry name" value="VWF_A"/>
</dbReference>
<sequence>MRRQKWSLVKNTSQKTALKLPLKSISVEIWAKDFIADVVSSLDYENTQSNPVEAEFIFPIEFGASIYDLHVDIGDTQIKATIKEKQEARNEYDNAISSGMQAFLLEESEESSDIFQLRIGSLSPGEKVSVSLSFVMEMDVQVDGAILLHLPTLLFPRYTPEGVQSLTTEIPYVPVGSVPYTLNLNAHLASLNGIASVQSNCGLSPIEYLNEEKTEAKISLSPGFKFDRDVQLLIYYTQKHKPTATVEAGLISAASGSLMVDPLVMVSFFPEINTDQKSKYGEFIFLVDCSGSMQEKMNNDPESPTRGKCDTMKLLIQSLPLGCYFNIYLFGSVFIAYYFKDLCNILKTVIFAPSSLSIFFQLFIFTDGEVENTKSVTDEVKKNSATHRCFTFGIGEGASTALVKGIAEASSGHFQFISGEDSLQSKVMQSLEFALQPAVTQIVLRWDVPAGVEVVPVSEAPVALFHNQRSVFYAQLKGKFEDDAVGCVSLQYNIYKLNCGCFISFYRLMAHRLAGKSLITHLEAEERLNRNNENEQRIISISTEAGVISAYTAFVAVRKDSNVAVQGPMISILIPRAHFQRSSECLFLFGFSISNVLCNCFKRNFLERKFCQLAVIMGHLQLLLVLRACLLNFSPQQMECLLNWIEIAVYNTLMVFSSPPVWDKRDICHCSQPAKPKDPGTTLYFTNDVLGEMEQTQSCGKHFLSSFNACQNLEQSVLQRIKILKKEFYICCVQCITLCVTPWHLS</sequence>
<protein>
    <recommendedName>
        <fullName evidence="2">VIT domain-containing protein</fullName>
    </recommendedName>
</protein>
<dbReference type="SMART" id="SM00609">
    <property type="entry name" value="VIT"/>
    <property type="match status" value="1"/>
</dbReference>
<evidence type="ECO:0000313" key="4">
    <source>
        <dbReference type="Proteomes" id="UP000694620"/>
    </source>
</evidence>
<dbReference type="Gene3D" id="3.40.50.410">
    <property type="entry name" value="von Willebrand factor, type A domain"/>
    <property type="match status" value="1"/>
</dbReference>
<keyword evidence="1" id="KW-0812">Transmembrane</keyword>
<dbReference type="Proteomes" id="UP000694620">
    <property type="component" value="Chromosome 2"/>
</dbReference>
<dbReference type="PROSITE" id="PS51468">
    <property type="entry name" value="VIT"/>
    <property type="match status" value="1"/>
</dbReference>
<organism evidence="3 4">
    <name type="scientific">Erpetoichthys calabaricus</name>
    <name type="common">Rope fish</name>
    <name type="synonym">Calamoichthys calabaricus</name>
    <dbReference type="NCBI Taxonomy" id="27687"/>
    <lineage>
        <taxon>Eukaryota</taxon>
        <taxon>Metazoa</taxon>
        <taxon>Chordata</taxon>
        <taxon>Craniata</taxon>
        <taxon>Vertebrata</taxon>
        <taxon>Euteleostomi</taxon>
        <taxon>Actinopterygii</taxon>
        <taxon>Polypteriformes</taxon>
        <taxon>Polypteridae</taxon>
        <taxon>Erpetoichthys</taxon>
    </lineage>
</organism>
<dbReference type="InterPro" id="IPR036465">
    <property type="entry name" value="vWFA_dom_sf"/>
</dbReference>
<dbReference type="Pfam" id="PF08487">
    <property type="entry name" value="VIT"/>
    <property type="match status" value="1"/>
</dbReference>
<accession>A0A8C4RLS4</accession>
<dbReference type="GeneTree" id="ENSGT00940000162662"/>
<reference evidence="3" key="1">
    <citation type="submission" date="2021-06" db="EMBL/GenBank/DDBJ databases">
        <authorList>
            <consortium name="Wellcome Sanger Institute Data Sharing"/>
        </authorList>
    </citation>
    <scope>NUCLEOTIDE SEQUENCE [LARGE SCALE GENOMIC DNA]</scope>
</reference>
<keyword evidence="4" id="KW-1185">Reference proteome</keyword>
<feature type="transmembrane region" description="Helical" evidence="1">
    <location>
        <begin position="321"/>
        <end position="339"/>
    </location>
</feature>
<dbReference type="PANTHER" id="PTHR45737">
    <property type="entry name" value="VON WILLEBRAND FACTOR A DOMAIN-CONTAINING PROTEIN 5A"/>
    <property type="match status" value="1"/>
</dbReference>
<dbReference type="PANTHER" id="PTHR45737:SF6">
    <property type="entry name" value="VON WILLEBRAND FACTOR A DOMAIN-CONTAINING PROTEIN 5A"/>
    <property type="match status" value="1"/>
</dbReference>
<dbReference type="InterPro" id="IPR013694">
    <property type="entry name" value="VIT"/>
</dbReference>
<reference evidence="3" key="3">
    <citation type="submission" date="2025-09" db="UniProtKB">
        <authorList>
            <consortium name="Ensembl"/>
        </authorList>
    </citation>
    <scope>IDENTIFICATION</scope>
</reference>
<evidence type="ECO:0000313" key="3">
    <source>
        <dbReference type="Ensembl" id="ENSECRP00000004382.1"/>
    </source>
</evidence>
<name>A0A8C4RLS4_ERPCA</name>
<keyword evidence="1" id="KW-1133">Transmembrane helix</keyword>
<keyword evidence="1" id="KW-0472">Membrane</keyword>
<dbReference type="Pfam" id="PF13768">
    <property type="entry name" value="VWA_3"/>
    <property type="match status" value="1"/>
</dbReference>
<reference evidence="3" key="2">
    <citation type="submission" date="2025-08" db="UniProtKB">
        <authorList>
            <consortium name="Ensembl"/>
        </authorList>
    </citation>
    <scope>IDENTIFICATION</scope>
</reference>
<dbReference type="SUPFAM" id="SSF53300">
    <property type="entry name" value="vWA-like"/>
    <property type="match status" value="1"/>
</dbReference>